<gene>
    <name evidence="4" type="ORF">VTL71DRAFT_7981</name>
</gene>
<feature type="domain" description="DUF6594" evidence="3">
    <location>
        <begin position="120"/>
        <end position="366"/>
    </location>
</feature>
<dbReference type="PANTHER" id="PTHR34502:SF3">
    <property type="entry name" value="DUF6594 DOMAIN-CONTAINING PROTEIN"/>
    <property type="match status" value="1"/>
</dbReference>
<dbReference type="PANTHER" id="PTHR34502">
    <property type="entry name" value="DUF6594 DOMAIN-CONTAINING PROTEIN-RELATED"/>
    <property type="match status" value="1"/>
</dbReference>
<sequence length="380" mass="43065">MTGLSNRVIYPAAIPPEADLPLFRNASLGSIAPPPHAHLNPSPRSFDLDRETRSKGQSVRQSFTKPRLPSALLQLYLYSSTTWCKMGGICSIFVDKRRHIKDGRYSRFIKQNLEMYPEGYPRLAAIVNGTSEAALFRRFGILHARLLLYQQVEITELEAQLDALDISDAENQGSQSTLWRLSNSISLNDGFENTERKKLVENIASKLKAYDEAILREANMRKLPRAGKRVHRNFFDVAFTEHALSEKDERFLYHEHDFVLLEEQEQSWLDPVFISSDDKAKTLDPYLNYYSEERFGILVNVIIAVTSAAILLIPVYLFLVCEMSVKLMASVILIFALTFSSAISILTKAKRQEVFAATAAYVAVLVVFVGNLQQQTISHR</sequence>
<keyword evidence="5" id="KW-1185">Reference proteome</keyword>
<proteinExistence type="predicted"/>
<evidence type="ECO:0000256" key="1">
    <source>
        <dbReference type="SAM" id="MobiDB-lite"/>
    </source>
</evidence>
<feature type="transmembrane region" description="Helical" evidence="2">
    <location>
        <begin position="354"/>
        <end position="372"/>
    </location>
</feature>
<dbReference type="InterPro" id="IPR046529">
    <property type="entry name" value="DUF6594"/>
</dbReference>
<comment type="caution">
    <text evidence="4">The sequence shown here is derived from an EMBL/GenBank/DDBJ whole genome shotgun (WGS) entry which is preliminary data.</text>
</comment>
<organism evidence="4 5">
    <name type="scientific">Oculimacula yallundae</name>
    <dbReference type="NCBI Taxonomy" id="86028"/>
    <lineage>
        <taxon>Eukaryota</taxon>
        <taxon>Fungi</taxon>
        <taxon>Dikarya</taxon>
        <taxon>Ascomycota</taxon>
        <taxon>Pezizomycotina</taxon>
        <taxon>Leotiomycetes</taxon>
        <taxon>Helotiales</taxon>
        <taxon>Ploettnerulaceae</taxon>
        <taxon>Oculimacula</taxon>
    </lineage>
</organism>
<evidence type="ECO:0000313" key="5">
    <source>
        <dbReference type="Proteomes" id="UP001595075"/>
    </source>
</evidence>
<feature type="transmembrane region" description="Helical" evidence="2">
    <location>
        <begin position="325"/>
        <end position="347"/>
    </location>
</feature>
<dbReference type="EMBL" id="JAZHXI010000002">
    <property type="protein sequence ID" value="KAL2074203.1"/>
    <property type="molecule type" value="Genomic_DNA"/>
</dbReference>
<feature type="region of interest" description="Disordered" evidence="1">
    <location>
        <begin position="33"/>
        <end position="63"/>
    </location>
</feature>
<dbReference type="Pfam" id="PF20237">
    <property type="entry name" value="DUF6594"/>
    <property type="match status" value="1"/>
</dbReference>
<evidence type="ECO:0000256" key="2">
    <source>
        <dbReference type="SAM" id="Phobius"/>
    </source>
</evidence>
<evidence type="ECO:0000313" key="4">
    <source>
        <dbReference type="EMBL" id="KAL2074203.1"/>
    </source>
</evidence>
<dbReference type="Proteomes" id="UP001595075">
    <property type="component" value="Unassembled WGS sequence"/>
</dbReference>
<feature type="transmembrane region" description="Helical" evidence="2">
    <location>
        <begin position="297"/>
        <end position="319"/>
    </location>
</feature>
<keyword evidence="2" id="KW-0812">Transmembrane</keyword>
<name>A0ABR4CWM3_9HELO</name>
<reference evidence="4 5" key="1">
    <citation type="journal article" date="2024" name="Commun. Biol.">
        <title>Comparative genomic analysis of thermophilic fungi reveals convergent evolutionary adaptations and gene losses.</title>
        <authorList>
            <person name="Steindorff A.S."/>
            <person name="Aguilar-Pontes M.V."/>
            <person name="Robinson A.J."/>
            <person name="Andreopoulos B."/>
            <person name="LaButti K."/>
            <person name="Kuo A."/>
            <person name="Mondo S."/>
            <person name="Riley R."/>
            <person name="Otillar R."/>
            <person name="Haridas S."/>
            <person name="Lipzen A."/>
            <person name="Grimwood J."/>
            <person name="Schmutz J."/>
            <person name="Clum A."/>
            <person name="Reid I.D."/>
            <person name="Moisan M.C."/>
            <person name="Butler G."/>
            <person name="Nguyen T.T.M."/>
            <person name="Dewar K."/>
            <person name="Conant G."/>
            <person name="Drula E."/>
            <person name="Henrissat B."/>
            <person name="Hansel C."/>
            <person name="Singer S."/>
            <person name="Hutchinson M.I."/>
            <person name="de Vries R.P."/>
            <person name="Natvig D.O."/>
            <person name="Powell A.J."/>
            <person name="Tsang A."/>
            <person name="Grigoriev I.V."/>
        </authorList>
    </citation>
    <scope>NUCLEOTIDE SEQUENCE [LARGE SCALE GENOMIC DNA]</scope>
    <source>
        <strain evidence="4 5">CBS 494.80</strain>
    </source>
</reference>
<keyword evidence="2" id="KW-0472">Membrane</keyword>
<keyword evidence="2" id="KW-1133">Transmembrane helix</keyword>
<evidence type="ECO:0000259" key="3">
    <source>
        <dbReference type="Pfam" id="PF20237"/>
    </source>
</evidence>
<protein>
    <recommendedName>
        <fullName evidence="3">DUF6594 domain-containing protein</fullName>
    </recommendedName>
</protein>
<accession>A0ABR4CWM3</accession>